<evidence type="ECO:0008006" key="4">
    <source>
        <dbReference type="Google" id="ProtNLM"/>
    </source>
</evidence>
<evidence type="ECO:0000256" key="1">
    <source>
        <dbReference type="SAM" id="SignalP"/>
    </source>
</evidence>
<dbReference type="AlphaFoldDB" id="A0A1I3E0J9"/>
<feature type="signal peptide" evidence="1">
    <location>
        <begin position="1"/>
        <end position="20"/>
    </location>
</feature>
<dbReference type="OrthoDB" id="9806250at2"/>
<dbReference type="Proteomes" id="UP000243606">
    <property type="component" value="Unassembled WGS sequence"/>
</dbReference>
<keyword evidence="1" id="KW-0732">Signal</keyword>
<keyword evidence="3" id="KW-1185">Reference proteome</keyword>
<sequence>MLLRTPLCLLIISLAAPVWADTVWLNNGDRLSGEIVLLDGGKLALKTKYAGQVLIAWKDIDTLRSDKPLLIRRQGLDSERSNQLEAAGQGMVRVVSERTQTVPLASIKRLIPPRAVLQDRFWEGNLDAKLDMERDDDDTDEWKLKGNTRMEHGRWRHVLNGELERKVKNRAKTADNWQLEYDLDRFITDNWFWRVGAEHNEDELAFFTRQRSLGTGPGYRFWDNELGRLDVVGQFNRLQLETRDTDLALNTYSLSWDYKRLLWGTRLEFYSTAEVQLPDIEQIDYVLDGEIGLRYRLNQWARLSLLYELDQVRGLGQSSSERRYLLGVGVGW</sequence>
<dbReference type="InterPro" id="IPR007433">
    <property type="entry name" value="DUF481"/>
</dbReference>
<reference evidence="3" key="1">
    <citation type="submission" date="2016-10" db="EMBL/GenBank/DDBJ databases">
        <authorList>
            <person name="Varghese N."/>
            <person name="Submissions S."/>
        </authorList>
    </citation>
    <scope>NUCLEOTIDE SEQUENCE [LARGE SCALE GENOMIC DNA]</scope>
    <source>
        <strain evidence="3">LMG 24016</strain>
    </source>
</reference>
<feature type="chain" id="PRO_5017314324" description="Salt-induced outer membrane protein YdiY" evidence="1">
    <location>
        <begin position="21"/>
        <end position="332"/>
    </location>
</feature>
<dbReference type="STRING" id="425504.SAMN05216206_0771"/>
<evidence type="ECO:0000313" key="3">
    <source>
        <dbReference type="Proteomes" id="UP000243606"/>
    </source>
</evidence>
<protein>
    <recommendedName>
        <fullName evidence="4">Salt-induced outer membrane protein YdiY</fullName>
    </recommendedName>
</protein>
<accession>A0A1I3E0J9</accession>
<dbReference type="Pfam" id="PF04338">
    <property type="entry name" value="DUF481"/>
    <property type="match status" value="1"/>
</dbReference>
<dbReference type="RefSeq" id="WP_090239788.1">
    <property type="nucleotide sequence ID" value="NZ_FOQL01000001.1"/>
</dbReference>
<proteinExistence type="predicted"/>
<evidence type="ECO:0000313" key="2">
    <source>
        <dbReference type="EMBL" id="SFH92423.1"/>
    </source>
</evidence>
<name>A0A1I3E0J9_9PSED</name>
<dbReference type="EMBL" id="FOQL01000001">
    <property type="protein sequence ID" value="SFH92423.1"/>
    <property type="molecule type" value="Genomic_DNA"/>
</dbReference>
<organism evidence="2 3">
    <name type="scientific">Pseudomonas guineae</name>
    <dbReference type="NCBI Taxonomy" id="425504"/>
    <lineage>
        <taxon>Bacteria</taxon>
        <taxon>Pseudomonadati</taxon>
        <taxon>Pseudomonadota</taxon>
        <taxon>Gammaproteobacteria</taxon>
        <taxon>Pseudomonadales</taxon>
        <taxon>Pseudomonadaceae</taxon>
        <taxon>Pseudomonas</taxon>
    </lineage>
</organism>
<gene>
    <name evidence="2" type="ORF">SAMN05216206_0771</name>
</gene>